<dbReference type="Proteomes" id="UP000483035">
    <property type="component" value="Unassembled WGS sequence"/>
</dbReference>
<evidence type="ECO:0000256" key="3">
    <source>
        <dbReference type="ARBA" id="ARBA00022553"/>
    </source>
</evidence>
<comment type="PTM">
    <text evidence="8">Carbamylation allows a single lysine to coordinate two divalent metal cations.</text>
</comment>
<evidence type="ECO:0000313" key="11">
    <source>
        <dbReference type="Proteomes" id="UP000483035"/>
    </source>
</evidence>
<dbReference type="Gene3D" id="3.20.20.140">
    <property type="entry name" value="Metal-dependent hydrolases"/>
    <property type="match status" value="1"/>
</dbReference>
<feature type="modified residue" description="N6-carboxylysine" evidence="8">
    <location>
        <position position="154"/>
    </location>
</feature>
<proteinExistence type="inferred from homology"/>
<evidence type="ECO:0000256" key="1">
    <source>
        <dbReference type="ARBA" id="ARBA00001947"/>
    </source>
</evidence>
<protein>
    <recommendedName>
        <fullName evidence="7">D-hydantoinase</fullName>
    </recommendedName>
</protein>
<dbReference type="EMBL" id="WUEY01000020">
    <property type="protein sequence ID" value="NEI73621.1"/>
    <property type="molecule type" value="Genomic_DNA"/>
</dbReference>
<keyword evidence="4" id="KW-0479">Metal-binding</keyword>
<comment type="function">
    <text evidence="6">Catalyzes the stereospecific hydrolysis of the cyclic amide bond of D-hydantoin derivatives.</text>
</comment>
<dbReference type="InterPro" id="IPR006680">
    <property type="entry name" value="Amidohydro-rel"/>
</dbReference>
<evidence type="ECO:0000256" key="8">
    <source>
        <dbReference type="PIRSR" id="PIRSR611778-50"/>
    </source>
</evidence>
<dbReference type="InterPro" id="IPR011059">
    <property type="entry name" value="Metal-dep_hydrolase_composite"/>
</dbReference>
<dbReference type="SUPFAM" id="SSF51338">
    <property type="entry name" value="Composite domain of metallo-dependent hydrolases"/>
    <property type="match status" value="1"/>
</dbReference>
<dbReference type="GO" id="GO:0005829">
    <property type="term" value="C:cytosol"/>
    <property type="evidence" value="ECO:0007669"/>
    <property type="project" value="TreeGrafter"/>
</dbReference>
<dbReference type="SUPFAM" id="SSF51556">
    <property type="entry name" value="Metallo-dependent hydrolases"/>
    <property type="match status" value="1"/>
</dbReference>
<comment type="cofactor">
    <cofactor evidence="1">
        <name>Zn(2+)</name>
        <dbReference type="ChEBI" id="CHEBI:29105"/>
    </cofactor>
</comment>
<dbReference type="PANTHER" id="PTHR11647:SF1">
    <property type="entry name" value="COLLAPSIN RESPONSE MEDIATOR PROTEIN"/>
    <property type="match status" value="1"/>
</dbReference>
<evidence type="ECO:0000313" key="10">
    <source>
        <dbReference type="EMBL" id="NEI73621.1"/>
    </source>
</evidence>
<dbReference type="FunFam" id="3.20.20.140:FF:000217">
    <property type="entry name" value="Dihydropyrimidinase-related protein 1"/>
    <property type="match status" value="1"/>
</dbReference>
<feature type="domain" description="Amidohydrolase-related" evidence="9">
    <location>
        <begin position="52"/>
        <end position="442"/>
    </location>
</feature>
<dbReference type="InterPro" id="IPR011778">
    <property type="entry name" value="Hydantoinase/dihydroPyrase"/>
</dbReference>
<dbReference type="NCBIfam" id="TIGR02033">
    <property type="entry name" value="D-hydantoinase"/>
    <property type="match status" value="1"/>
</dbReference>
<dbReference type="Gene3D" id="2.30.40.10">
    <property type="entry name" value="Urease, subunit C, domain 1"/>
    <property type="match status" value="1"/>
</dbReference>
<dbReference type="InterPro" id="IPR050378">
    <property type="entry name" value="Metallo-dep_Hydrolases_sf"/>
</dbReference>
<organism evidence="10 11">
    <name type="scientific">Rhizobium lusitanum</name>
    <dbReference type="NCBI Taxonomy" id="293958"/>
    <lineage>
        <taxon>Bacteria</taxon>
        <taxon>Pseudomonadati</taxon>
        <taxon>Pseudomonadota</taxon>
        <taxon>Alphaproteobacteria</taxon>
        <taxon>Hyphomicrobiales</taxon>
        <taxon>Rhizobiaceae</taxon>
        <taxon>Rhizobium/Agrobacterium group</taxon>
        <taxon>Rhizobium</taxon>
    </lineage>
</organism>
<reference evidence="10 11" key="1">
    <citation type="submission" date="2019-12" db="EMBL/GenBank/DDBJ databases">
        <title>Rhizobium genotypes associated with high levels of biological nitrogen fixation by grain legumes in a temperate-maritime cropping system.</title>
        <authorList>
            <person name="Maluk M."/>
            <person name="Francesc Ferrando Molina F."/>
            <person name="Lopez Del Egido L."/>
            <person name="Lafos M."/>
            <person name="Langarica-Fuentes A."/>
            <person name="Gebre Yohannes G."/>
            <person name="Young M.W."/>
            <person name="Martin P."/>
            <person name="Gantlett R."/>
            <person name="Kenicer G."/>
            <person name="Hawes C."/>
            <person name="Begg G.S."/>
            <person name="Quilliam R.S."/>
            <person name="Squire G.R."/>
            <person name="Poole P.S."/>
            <person name="Young P.W."/>
            <person name="Iannetta P.M."/>
            <person name="James E.K."/>
        </authorList>
    </citation>
    <scope>NUCLEOTIDE SEQUENCE [LARGE SCALE GENOMIC DNA]</scope>
    <source>
        <strain evidence="10 11">JHI1118</strain>
    </source>
</reference>
<evidence type="ECO:0000256" key="4">
    <source>
        <dbReference type="ARBA" id="ARBA00022723"/>
    </source>
</evidence>
<evidence type="ECO:0000259" key="9">
    <source>
        <dbReference type="Pfam" id="PF01979"/>
    </source>
</evidence>
<comment type="caution">
    <text evidence="10">The sequence shown here is derived from an EMBL/GenBank/DDBJ whole genome shotgun (WGS) entry which is preliminary data.</text>
</comment>
<dbReference type="NCBIfam" id="NF009941">
    <property type="entry name" value="PRK13404.1"/>
    <property type="match status" value="1"/>
</dbReference>
<sequence>MRHVFDLVIRGGTVVTSGECFRADVAVRDGQIAAIGVNLPGGRRTIDASERLVLPGGVDSHAHIEQMSSGGFINSDTFLSATTAAAFGGTTSVISFAAQNTGQSLARVVEDYHRVAKAGAVIDYAFHMILGDPTEAVLTDELPGLIKAGHSSLKIFMTYDRVRVDDERILEILMKARENSAFVMAHAENHGMITWLTNRLLKRGYEHGRYHALAHARLAEREAIYRFLALAELVDQPVMVYHVSTVEGSAVIREARGRGQKVFAETCPQYLFLTRQDLDRPGNEATKFMFSPPARETADADALWQALSLGDLQIISSDHSPYAFDGTGKLRNAAVPNFKQVVSGVPGIEARLPLMFDAMVSSGRFSVQDFVRWTASEPARIYGLAPKKGSIAIGGDADIAIWDPGKTVTFSDSAVHDLSGFTPFSGRTVRGWPETIIRRGEVIVADGKLHAAAGSGRFLARAAGEAAIPTGKLPLEMDSARNFGAELY</sequence>
<accession>A0A6L9UE26</accession>
<evidence type="ECO:0000256" key="5">
    <source>
        <dbReference type="ARBA" id="ARBA00022801"/>
    </source>
</evidence>
<evidence type="ECO:0000256" key="7">
    <source>
        <dbReference type="ARBA" id="ARBA00068457"/>
    </source>
</evidence>
<dbReference type="GO" id="GO:0016812">
    <property type="term" value="F:hydrolase activity, acting on carbon-nitrogen (but not peptide) bonds, in cyclic amides"/>
    <property type="evidence" value="ECO:0007669"/>
    <property type="project" value="TreeGrafter"/>
</dbReference>
<dbReference type="AlphaFoldDB" id="A0A6L9UE26"/>
<dbReference type="PANTHER" id="PTHR11647">
    <property type="entry name" value="HYDRANTOINASE/DIHYDROPYRIMIDINASE FAMILY MEMBER"/>
    <property type="match status" value="1"/>
</dbReference>
<comment type="similarity">
    <text evidence="2">Belongs to the metallo-dependent hydrolases superfamily. Hydantoinase/dihydropyrimidinase family.</text>
</comment>
<dbReference type="CDD" id="cd01314">
    <property type="entry name" value="D-HYD"/>
    <property type="match status" value="1"/>
</dbReference>
<name>A0A6L9UE26_9HYPH</name>
<dbReference type="GO" id="GO:0046872">
    <property type="term" value="F:metal ion binding"/>
    <property type="evidence" value="ECO:0007669"/>
    <property type="project" value="UniProtKB-KW"/>
</dbReference>
<dbReference type="InterPro" id="IPR032466">
    <property type="entry name" value="Metal_Hydrolase"/>
</dbReference>
<gene>
    <name evidence="10" type="primary">hydA</name>
    <name evidence="10" type="ORF">GR212_29135</name>
</gene>
<keyword evidence="3" id="KW-0597">Phosphoprotein</keyword>
<evidence type="ECO:0000256" key="2">
    <source>
        <dbReference type="ARBA" id="ARBA00008829"/>
    </source>
</evidence>
<keyword evidence="5 10" id="KW-0378">Hydrolase</keyword>
<dbReference type="Pfam" id="PF01979">
    <property type="entry name" value="Amidohydro_1"/>
    <property type="match status" value="1"/>
</dbReference>
<evidence type="ECO:0000256" key="6">
    <source>
        <dbReference type="ARBA" id="ARBA00055040"/>
    </source>
</evidence>